<protein>
    <submittedName>
        <fullName evidence="1">Uncharacterized protein</fullName>
    </submittedName>
</protein>
<reference evidence="2" key="1">
    <citation type="journal article" date="2024" name="Proc. Natl. Acad. Sci. U.S.A.">
        <title>Extraordinary preservation of gene collinearity over three hundred million years revealed in homosporous lycophytes.</title>
        <authorList>
            <person name="Li C."/>
            <person name="Wickell D."/>
            <person name="Kuo L.Y."/>
            <person name="Chen X."/>
            <person name="Nie B."/>
            <person name="Liao X."/>
            <person name="Peng D."/>
            <person name="Ji J."/>
            <person name="Jenkins J."/>
            <person name="Williams M."/>
            <person name="Shu S."/>
            <person name="Plott C."/>
            <person name="Barry K."/>
            <person name="Rajasekar S."/>
            <person name="Grimwood J."/>
            <person name="Han X."/>
            <person name="Sun S."/>
            <person name="Hou Z."/>
            <person name="He W."/>
            <person name="Dai G."/>
            <person name="Sun C."/>
            <person name="Schmutz J."/>
            <person name="Leebens-Mack J.H."/>
            <person name="Li F.W."/>
            <person name="Wang L."/>
        </authorList>
    </citation>
    <scope>NUCLEOTIDE SEQUENCE [LARGE SCALE GENOMIC DNA]</scope>
    <source>
        <strain evidence="2">cv. PW_Plant_1</strain>
    </source>
</reference>
<organism evidence="1 2">
    <name type="scientific">Diphasiastrum complanatum</name>
    <name type="common">Issler's clubmoss</name>
    <name type="synonym">Lycopodium complanatum</name>
    <dbReference type="NCBI Taxonomy" id="34168"/>
    <lineage>
        <taxon>Eukaryota</taxon>
        <taxon>Viridiplantae</taxon>
        <taxon>Streptophyta</taxon>
        <taxon>Embryophyta</taxon>
        <taxon>Tracheophyta</taxon>
        <taxon>Lycopodiopsida</taxon>
        <taxon>Lycopodiales</taxon>
        <taxon>Lycopodiaceae</taxon>
        <taxon>Lycopodioideae</taxon>
        <taxon>Diphasiastrum</taxon>
    </lineage>
</organism>
<dbReference type="Proteomes" id="UP001162992">
    <property type="component" value="Chromosome 5"/>
</dbReference>
<keyword evidence="2" id="KW-1185">Reference proteome</keyword>
<accession>A0ACC2DLM7</accession>
<evidence type="ECO:0000313" key="2">
    <source>
        <dbReference type="Proteomes" id="UP001162992"/>
    </source>
</evidence>
<evidence type="ECO:0000313" key="1">
    <source>
        <dbReference type="EMBL" id="KAJ7555084.1"/>
    </source>
</evidence>
<dbReference type="EMBL" id="CM055096">
    <property type="protein sequence ID" value="KAJ7555084.1"/>
    <property type="molecule type" value="Genomic_DNA"/>
</dbReference>
<name>A0ACC2DLM7_DIPCM</name>
<comment type="caution">
    <text evidence="1">The sequence shown here is derived from an EMBL/GenBank/DDBJ whole genome shotgun (WGS) entry which is preliminary data.</text>
</comment>
<gene>
    <name evidence="1" type="ORF">O6H91_05G021800</name>
</gene>
<sequence length="421" mass="44281">MSDNPGDNRGPRGIGIEAEVRQGVGAGLGSGSGFGGIGGEVLGGQREVFREISGRGEPLVEVYRGSSSRTREEDRSIVAGGEGRVGGSFVAYHVGPEARFHAGGRDELGIRSTGALAASGIASLRGGIRGVDEEGKAAESGIWPAITAAAAATSRMREAREEDMVAGKGKGMLSQMRNMDVIPLAERLPEGQQLRSSSETELQLQHFEAHKQGVQQPGSSTCKECGNHAKKDCVYQRCRTCCKSRNFDCPTHIKSTWVPAAKRRERQVAEASAIAAGQPRPKSKRLRSLALVPFATGPTSTTPTSTGNSTASLDVRLQQGGFKTTLPTEVRAQTVFKCVRVTGIEDGEDEIAYQATVNIGGHIFKGVLYDQGLEQGARTTSHVAELQLGGRSLPVSSSTMIDPTGMYGASGPAGLLGGEPF</sequence>
<proteinExistence type="predicted"/>